<evidence type="ECO:0000313" key="1">
    <source>
        <dbReference type="EMBL" id="VEI70005.1"/>
    </source>
</evidence>
<dbReference type="SUPFAM" id="SSF56059">
    <property type="entry name" value="Glutathione synthetase ATP-binding domain-like"/>
    <property type="match status" value="1"/>
</dbReference>
<reference evidence="1 2" key="1">
    <citation type="submission" date="2018-12" db="EMBL/GenBank/DDBJ databases">
        <authorList>
            <consortium name="Pathogen Informatics"/>
        </authorList>
    </citation>
    <scope>NUCLEOTIDE SEQUENCE [LARGE SCALE GENOMIC DNA]</scope>
    <source>
        <strain evidence="1 2">NCTC13193</strain>
    </source>
</reference>
<organism evidence="1 2">
    <name type="scientific">Serratia fonticola</name>
    <dbReference type="NCBI Taxonomy" id="47917"/>
    <lineage>
        <taxon>Bacteria</taxon>
        <taxon>Pseudomonadati</taxon>
        <taxon>Pseudomonadota</taxon>
        <taxon>Gammaproteobacteria</taxon>
        <taxon>Enterobacterales</taxon>
        <taxon>Yersiniaceae</taxon>
        <taxon>Serratia</taxon>
    </lineage>
</organism>
<accession>A0A448SQH2</accession>
<dbReference type="Gene3D" id="3.30.470.20">
    <property type="entry name" value="ATP-grasp fold, B domain"/>
    <property type="match status" value="1"/>
</dbReference>
<protein>
    <recommendedName>
        <fullName evidence="3">ATP-grasp domain-containing protein</fullName>
    </recommendedName>
</protein>
<dbReference type="EMBL" id="LR134492">
    <property type="protein sequence ID" value="VEI70005.1"/>
    <property type="molecule type" value="Genomic_DNA"/>
</dbReference>
<proteinExistence type="predicted"/>
<sequence length="372" mass="42039">MIAPPQSRRVLALQNTLAGLNWPAAKTINYAQVMQGDDVVVSALQPDSILRLDSPGEDLATERLLLALGRQTDADLCASQIADLDLEQGRLMPTRQWYRGFNCFLNQLHHQLSATDIRPYQQTWQHDQVLAMFDKRVTQSRFLQAGLAIPGFLPACNNYQQLRHEMKAKGWKRVFIKLAHGSSATGTIALEVSREKIQATTTIHMSVVDNELRLYNSRKLLRYRDEGQIARLFDFLALNHPLQIERWLPKMGMENRAMDLRVVVIRRRATHVLVRLGNGCITNLHLHGDRGNLDQLIARLGNERYQALLSLAEQGFACFPGALYAGLDVLVTTSGQFALLEANAFGDYHRQIYCRGLDTYATQLLALQEHAQ</sequence>
<dbReference type="InterPro" id="IPR047778">
    <property type="entry name" value="STM4014-like"/>
</dbReference>
<dbReference type="AlphaFoldDB" id="A0A448SQH2"/>
<dbReference type="Proteomes" id="UP000270487">
    <property type="component" value="Chromosome"/>
</dbReference>
<name>A0A448SQH2_SERFO</name>
<gene>
    <name evidence="1" type="ORF">NCTC13193_02857</name>
</gene>
<evidence type="ECO:0008006" key="3">
    <source>
        <dbReference type="Google" id="ProtNLM"/>
    </source>
</evidence>
<dbReference type="NCBIfam" id="NF038074">
    <property type="entry name" value="fam_STM4014"/>
    <property type="match status" value="1"/>
</dbReference>
<dbReference type="RefSeq" id="WP_141132171.1">
    <property type="nucleotide sequence ID" value="NZ_CAMISI010000005.1"/>
</dbReference>
<evidence type="ECO:0000313" key="2">
    <source>
        <dbReference type="Proteomes" id="UP000270487"/>
    </source>
</evidence>